<protein>
    <submittedName>
        <fullName evidence="1">Uncharacterized protein</fullName>
    </submittedName>
</protein>
<dbReference type="EMBL" id="JACGWJ010000615">
    <property type="protein sequence ID" value="KAL0290451.1"/>
    <property type="molecule type" value="Genomic_DNA"/>
</dbReference>
<reference evidence="1" key="1">
    <citation type="submission" date="2020-06" db="EMBL/GenBank/DDBJ databases">
        <authorList>
            <person name="Li T."/>
            <person name="Hu X."/>
            <person name="Zhang T."/>
            <person name="Song X."/>
            <person name="Zhang H."/>
            <person name="Dai N."/>
            <person name="Sheng W."/>
            <person name="Hou X."/>
            <person name="Wei L."/>
        </authorList>
    </citation>
    <scope>NUCLEOTIDE SEQUENCE</scope>
    <source>
        <strain evidence="1">G02</strain>
        <tissue evidence="1">Leaf</tissue>
    </source>
</reference>
<sequence>MYSRMHWGLIYILQEIKLRNFEELATHAHDMELSIANHKLKFAVGHQNKELTKDEDFNELAASESMTVKATPVKFPPKERRSKKFQTPHYEGWLTLDDEGTTGMNVASITPKNNMHVAKDEQGTLPSIPIVSQKLRLDNLGPMQIKTSITNMELFTKMGSYFSDVKLYFSHDEMQDAVVSKFSTSH</sequence>
<gene>
    <name evidence="1" type="ORF">Sradi_7050000</name>
</gene>
<dbReference type="AlphaFoldDB" id="A0AAW2J7X3"/>
<organism evidence="1">
    <name type="scientific">Sesamum radiatum</name>
    <name type="common">Black benniseed</name>
    <dbReference type="NCBI Taxonomy" id="300843"/>
    <lineage>
        <taxon>Eukaryota</taxon>
        <taxon>Viridiplantae</taxon>
        <taxon>Streptophyta</taxon>
        <taxon>Embryophyta</taxon>
        <taxon>Tracheophyta</taxon>
        <taxon>Spermatophyta</taxon>
        <taxon>Magnoliopsida</taxon>
        <taxon>eudicotyledons</taxon>
        <taxon>Gunneridae</taxon>
        <taxon>Pentapetalae</taxon>
        <taxon>asterids</taxon>
        <taxon>lamiids</taxon>
        <taxon>Lamiales</taxon>
        <taxon>Pedaliaceae</taxon>
        <taxon>Sesamum</taxon>
    </lineage>
</organism>
<reference evidence="1" key="2">
    <citation type="journal article" date="2024" name="Plant">
        <title>Genomic evolution and insights into agronomic trait innovations of Sesamum species.</title>
        <authorList>
            <person name="Miao H."/>
            <person name="Wang L."/>
            <person name="Qu L."/>
            <person name="Liu H."/>
            <person name="Sun Y."/>
            <person name="Le M."/>
            <person name="Wang Q."/>
            <person name="Wei S."/>
            <person name="Zheng Y."/>
            <person name="Lin W."/>
            <person name="Duan Y."/>
            <person name="Cao H."/>
            <person name="Xiong S."/>
            <person name="Wang X."/>
            <person name="Wei L."/>
            <person name="Li C."/>
            <person name="Ma Q."/>
            <person name="Ju M."/>
            <person name="Zhao R."/>
            <person name="Li G."/>
            <person name="Mu C."/>
            <person name="Tian Q."/>
            <person name="Mei H."/>
            <person name="Zhang T."/>
            <person name="Gao T."/>
            <person name="Zhang H."/>
        </authorList>
    </citation>
    <scope>NUCLEOTIDE SEQUENCE</scope>
    <source>
        <strain evidence="1">G02</strain>
    </source>
</reference>
<evidence type="ECO:0000313" key="1">
    <source>
        <dbReference type="EMBL" id="KAL0290451.1"/>
    </source>
</evidence>
<proteinExistence type="predicted"/>
<name>A0AAW2J7X3_SESRA</name>
<comment type="caution">
    <text evidence="1">The sequence shown here is derived from an EMBL/GenBank/DDBJ whole genome shotgun (WGS) entry which is preliminary data.</text>
</comment>
<accession>A0AAW2J7X3</accession>